<keyword evidence="5" id="KW-0378">Hydrolase</keyword>
<protein>
    <recommendedName>
        <fullName evidence="2">N-acetylmuramoyl-L-alanine amidase</fullName>
        <ecNumber evidence="2">3.5.1.28</ecNumber>
    </recommendedName>
</protein>
<evidence type="ECO:0000313" key="8">
    <source>
        <dbReference type="EMBL" id="DAF92093.1"/>
    </source>
</evidence>
<dbReference type="GO" id="GO:0071555">
    <property type="term" value="P:cell wall organization"/>
    <property type="evidence" value="ECO:0007669"/>
    <property type="project" value="UniProtKB-KW"/>
</dbReference>
<dbReference type="Gene3D" id="3.40.80.10">
    <property type="entry name" value="Peptidoglycan recognition protein-like"/>
    <property type="match status" value="1"/>
</dbReference>
<dbReference type="GO" id="GO:0009254">
    <property type="term" value="P:peptidoglycan turnover"/>
    <property type="evidence" value="ECO:0007669"/>
    <property type="project" value="TreeGrafter"/>
</dbReference>
<dbReference type="GO" id="GO:0009253">
    <property type="term" value="P:peptidoglycan catabolic process"/>
    <property type="evidence" value="ECO:0007669"/>
    <property type="project" value="InterPro"/>
</dbReference>
<name>A0A8S5UC81_9CAUD</name>
<evidence type="ECO:0000256" key="1">
    <source>
        <dbReference type="ARBA" id="ARBA00001561"/>
    </source>
</evidence>
<reference evidence="8" key="1">
    <citation type="journal article" date="2021" name="Proc. Natl. Acad. Sci. U.S.A.">
        <title>A Catalog of Tens of Thousands of Viruses from Human Metagenomes Reveals Hidden Associations with Chronic Diseases.</title>
        <authorList>
            <person name="Tisza M.J."/>
            <person name="Buck C.B."/>
        </authorList>
    </citation>
    <scope>NUCLEOTIDE SEQUENCE</scope>
    <source>
        <strain evidence="8">CtgN495</strain>
    </source>
</reference>
<evidence type="ECO:0000256" key="4">
    <source>
        <dbReference type="ARBA" id="ARBA00022638"/>
    </source>
</evidence>
<dbReference type="CDD" id="cd06583">
    <property type="entry name" value="PGRP"/>
    <property type="match status" value="1"/>
</dbReference>
<accession>A0A8S5UC81</accession>
<dbReference type="InterPro" id="IPR002502">
    <property type="entry name" value="Amidase_domain"/>
</dbReference>
<dbReference type="EMBL" id="BK016063">
    <property type="protein sequence ID" value="DAF92093.1"/>
    <property type="molecule type" value="Genomic_DNA"/>
</dbReference>
<organism evidence="8">
    <name type="scientific">Siphoviridae sp. ctgN495</name>
    <dbReference type="NCBI Taxonomy" id="2825608"/>
    <lineage>
        <taxon>Viruses</taxon>
        <taxon>Duplodnaviria</taxon>
        <taxon>Heunggongvirae</taxon>
        <taxon>Uroviricota</taxon>
        <taxon>Caudoviricetes</taxon>
    </lineage>
</organism>
<keyword evidence="3" id="KW-0929">Antimicrobial</keyword>
<dbReference type="GO" id="GO:0001897">
    <property type="term" value="P:symbiont-mediated cytolysis of host cell"/>
    <property type="evidence" value="ECO:0007669"/>
    <property type="project" value="UniProtKB-ARBA"/>
</dbReference>
<keyword evidence="6" id="KW-0961">Cell wall biogenesis/degradation</keyword>
<sequence>MPNYTNSSLVNYTKISPMQSGSRVNSRYNPSGKITVITIHHMAGNLSVETCGNVFQTREASANYGIGSDGRVGMYVEEKDRAWTSSSPSNDYKAVTIEVANCAYGDPWPVSSAAYEKLILLCADICKRNGIEKLNYTGDTTGNLTMHCWFADTACPGPYLKARFSDIANRVNAILDASKPDPTPVPSGNLAVGDVVTFLGGSHYYSSDASSPASTDLKPGKAKVTAIYNSGKHPYHLIHTDSSTSVYGWVDTSAIKELEEKPSTPSTGSYSVGDVVKFKGGNHYSSSNASSPASTGLREGPAKITYRANGAHPYHLVHTDNQTSVYGWVDASQIEGASSAPSTPSVEKFNKGDKVKIKSSTTRWVGGASIPSWVKNSQLYICGFRDSDPCVTINSDLSGVTGVLKTSDLYHN</sequence>
<proteinExistence type="predicted"/>
<dbReference type="GO" id="GO:0042742">
    <property type="term" value="P:defense response to bacterium"/>
    <property type="evidence" value="ECO:0007669"/>
    <property type="project" value="UniProtKB-KW"/>
</dbReference>
<keyword evidence="4" id="KW-0081">Bacteriolytic enzyme</keyword>
<dbReference type="Pfam" id="PF01510">
    <property type="entry name" value="Amidase_2"/>
    <property type="match status" value="1"/>
</dbReference>
<evidence type="ECO:0000256" key="3">
    <source>
        <dbReference type="ARBA" id="ARBA00022529"/>
    </source>
</evidence>
<evidence type="ECO:0000256" key="6">
    <source>
        <dbReference type="ARBA" id="ARBA00023316"/>
    </source>
</evidence>
<dbReference type="PANTHER" id="PTHR30417">
    <property type="entry name" value="N-ACETYLMURAMOYL-L-ALANINE AMIDASE AMID"/>
    <property type="match status" value="1"/>
</dbReference>
<evidence type="ECO:0000259" key="7">
    <source>
        <dbReference type="SMART" id="SM00644"/>
    </source>
</evidence>
<feature type="domain" description="N-acetylmuramoyl-L-alanine amidase" evidence="7">
    <location>
        <begin position="25"/>
        <end position="157"/>
    </location>
</feature>
<dbReference type="InterPro" id="IPR036505">
    <property type="entry name" value="Amidase/PGRP_sf"/>
</dbReference>
<comment type="catalytic activity">
    <reaction evidence="1">
        <text>Hydrolyzes the link between N-acetylmuramoyl residues and L-amino acid residues in certain cell-wall glycopeptides.</text>
        <dbReference type="EC" id="3.5.1.28"/>
    </reaction>
</comment>
<evidence type="ECO:0000256" key="2">
    <source>
        <dbReference type="ARBA" id="ARBA00011901"/>
    </source>
</evidence>
<dbReference type="GO" id="GO:0008745">
    <property type="term" value="F:N-acetylmuramoyl-L-alanine amidase activity"/>
    <property type="evidence" value="ECO:0007669"/>
    <property type="project" value="UniProtKB-EC"/>
</dbReference>
<dbReference type="SMART" id="SM00644">
    <property type="entry name" value="Ami_2"/>
    <property type="match status" value="1"/>
</dbReference>
<dbReference type="PANTHER" id="PTHR30417:SF1">
    <property type="entry name" value="N-ACETYLMURAMOYL-L-ALANINE AMIDASE AMID"/>
    <property type="match status" value="1"/>
</dbReference>
<dbReference type="SUPFAM" id="SSF55846">
    <property type="entry name" value="N-acetylmuramoyl-L-alanine amidase-like"/>
    <property type="match status" value="1"/>
</dbReference>
<evidence type="ECO:0000256" key="5">
    <source>
        <dbReference type="ARBA" id="ARBA00022801"/>
    </source>
</evidence>
<dbReference type="InterPro" id="IPR051206">
    <property type="entry name" value="NAMLAA_amidase_2"/>
</dbReference>
<dbReference type="EC" id="3.5.1.28" evidence="2"/>